<comment type="similarity">
    <text evidence="1">Belongs to the enoyl-CoA hydratase/isomerase family.</text>
</comment>
<dbReference type="PANTHER" id="PTHR11941:SF133">
    <property type="entry name" value="1,2-EPOXYPHENYLACETYL-COA ISOMERASE"/>
    <property type="match status" value="1"/>
</dbReference>
<evidence type="ECO:0000256" key="1">
    <source>
        <dbReference type="ARBA" id="ARBA00005254"/>
    </source>
</evidence>
<reference evidence="3 4" key="1">
    <citation type="submission" date="2019-04" db="EMBL/GenBank/DDBJ databases">
        <title>Draft genome sequence of Youngimonas vesicularis.</title>
        <authorList>
            <person name="Hameed A."/>
        </authorList>
    </citation>
    <scope>NUCLEOTIDE SEQUENCE [LARGE SCALE GENOMIC DNA]</scope>
    <source>
        <strain evidence="3 4">CC-AMW-E</strain>
    </source>
</reference>
<protein>
    <submittedName>
        <fullName evidence="3">Enoyl-CoA hydratase/isomerase family protein</fullName>
    </submittedName>
</protein>
<dbReference type="InterPro" id="IPR029045">
    <property type="entry name" value="ClpP/crotonase-like_dom_sf"/>
</dbReference>
<sequence>MSTDINGVLRIEKDGAIATLTLTRPDAFNAINDDLRRGLIQAVAQIDTDPDIRVVIMKGEGRGFCAGADLKGGLSAMPTDHMLEAEYRPSLVGIANSPKIWIAQVHGAAAGIGAAYAMNCDMVVMADNASLYMAFAAIALVPDGGNTWLLLKGMGYHRALQAIIEGRKIPAAECLQHGLVNHVVPEDELETATLAMANRIAAAAPLAAAGAKKILRNISNASFSDAFSAEAQIQGHLTQTADFREGVQAFVEKRKPVFKGK</sequence>
<name>A0A4S3M6R8_9RHOB</name>
<dbReference type="OrthoDB" id="9777711at2"/>
<keyword evidence="2" id="KW-0456">Lyase</keyword>
<dbReference type="GO" id="GO:0006635">
    <property type="term" value="P:fatty acid beta-oxidation"/>
    <property type="evidence" value="ECO:0007669"/>
    <property type="project" value="TreeGrafter"/>
</dbReference>
<dbReference type="AlphaFoldDB" id="A0A4S3M6R8"/>
<dbReference type="RefSeq" id="WP_136339758.1">
    <property type="nucleotide sequence ID" value="NZ_SSMD01000006.1"/>
</dbReference>
<keyword evidence="3" id="KW-0413">Isomerase</keyword>
<dbReference type="PANTHER" id="PTHR11941">
    <property type="entry name" value="ENOYL-COA HYDRATASE-RELATED"/>
    <property type="match status" value="1"/>
</dbReference>
<dbReference type="CDD" id="cd06558">
    <property type="entry name" value="crotonase-like"/>
    <property type="match status" value="1"/>
</dbReference>
<comment type="caution">
    <text evidence="3">The sequence shown here is derived from an EMBL/GenBank/DDBJ whole genome shotgun (WGS) entry which is preliminary data.</text>
</comment>
<dbReference type="Gene3D" id="1.10.12.10">
    <property type="entry name" value="Lyase 2-enoyl-coa Hydratase, Chain A, domain 2"/>
    <property type="match status" value="1"/>
</dbReference>
<evidence type="ECO:0000313" key="3">
    <source>
        <dbReference type="EMBL" id="THD72861.1"/>
    </source>
</evidence>
<gene>
    <name evidence="3" type="ORF">E7681_13120</name>
</gene>
<organism evidence="3 4">
    <name type="scientific">Thalassobius vesicularis</name>
    <dbReference type="NCBI Taxonomy" id="1294297"/>
    <lineage>
        <taxon>Bacteria</taxon>
        <taxon>Pseudomonadati</taxon>
        <taxon>Pseudomonadota</taxon>
        <taxon>Alphaproteobacteria</taxon>
        <taxon>Rhodobacterales</taxon>
        <taxon>Roseobacteraceae</taxon>
        <taxon>Thalassovita</taxon>
    </lineage>
</organism>
<proteinExistence type="inferred from homology"/>
<evidence type="ECO:0000256" key="2">
    <source>
        <dbReference type="ARBA" id="ARBA00023239"/>
    </source>
</evidence>
<dbReference type="GO" id="GO:0016853">
    <property type="term" value="F:isomerase activity"/>
    <property type="evidence" value="ECO:0007669"/>
    <property type="project" value="UniProtKB-KW"/>
</dbReference>
<dbReference type="Pfam" id="PF00378">
    <property type="entry name" value="ECH_1"/>
    <property type="match status" value="1"/>
</dbReference>
<evidence type="ECO:0000313" key="4">
    <source>
        <dbReference type="Proteomes" id="UP000306113"/>
    </source>
</evidence>
<accession>A0A4S3M6R8</accession>
<dbReference type="InterPro" id="IPR001753">
    <property type="entry name" value="Enoyl-CoA_hydra/iso"/>
</dbReference>
<dbReference type="InterPro" id="IPR014748">
    <property type="entry name" value="Enoyl-CoA_hydra_C"/>
</dbReference>
<dbReference type="EMBL" id="SSMD01000006">
    <property type="protein sequence ID" value="THD72861.1"/>
    <property type="molecule type" value="Genomic_DNA"/>
</dbReference>
<keyword evidence="4" id="KW-1185">Reference proteome</keyword>
<dbReference type="GO" id="GO:0016829">
    <property type="term" value="F:lyase activity"/>
    <property type="evidence" value="ECO:0007669"/>
    <property type="project" value="UniProtKB-KW"/>
</dbReference>
<dbReference type="SUPFAM" id="SSF52096">
    <property type="entry name" value="ClpP/crotonase"/>
    <property type="match status" value="1"/>
</dbReference>
<dbReference type="Gene3D" id="3.90.226.10">
    <property type="entry name" value="2-enoyl-CoA Hydratase, Chain A, domain 1"/>
    <property type="match status" value="1"/>
</dbReference>
<dbReference type="Proteomes" id="UP000306113">
    <property type="component" value="Unassembled WGS sequence"/>
</dbReference>